<keyword evidence="9" id="KW-1185">Reference proteome</keyword>
<evidence type="ECO:0000313" key="8">
    <source>
        <dbReference type="EMBL" id="OIK28714.1"/>
    </source>
</evidence>
<dbReference type="OrthoDB" id="4336084at2"/>
<dbReference type="Proteomes" id="UP000034838">
    <property type="component" value="Unassembled WGS sequence"/>
</dbReference>
<dbReference type="PANTHER" id="PTHR35807">
    <property type="entry name" value="TRANSCRIPTIONAL REGULATOR REDD-RELATED"/>
    <property type="match status" value="1"/>
</dbReference>
<dbReference type="PANTHER" id="PTHR35807:SF1">
    <property type="entry name" value="TRANSCRIPTIONAL REGULATOR REDD"/>
    <property type="match status" value="1"/>
</dbReference>
<comment type="similarity">
    <text evidence="1">Belongs to the AfsR/DnrI/RedD regulatory family.</text>
</comment>
<dbReference type="Pfam" id="PF03704">
    <property type="entry name" value="BTAD"/>
    <property type="match status" value="1"/>
</dbReference>
<evidence type="ECO:0000256" key="5">
    <source>
        <dbReference type="ARBA" id="ARBA00023163"/>
    </source>
</evidence>
<evidence type="ECO:0000256" key="1">
    <source>
        <dbReference type="ARBA" id="ARBA00005820"/>
    </source>
</evidence>
<dbReference type="InterPro" id="IPR016032">
    <property type="entry name" value="Sig_transdc_resp-reg_C-effctor"/>
</dbReference>
<keyword evidence="2" id="KW-0902">Two-component regulatory system</keyword>
<keyword evidence="4 6" id="KW-0238">DNA-binding</keyword>
<evidence type="ECO:0000259" key="7">
    <source>
        <dbReference type="PROSITE" id="PS51755"/>
    </source>
</evidence>
<dbReference type="EMBL" id="LBDA02000008">
    <property type="protein sequence ID" value="OIK28714.1"/>
    <property type="molecule type" value="Genomic_DNA"/>
</dbReference>
<feature type="domain" description="OmpR/PhoB-type" evidence="7">
    <location>
        <begin position="1"/>
        <end position="94"/>
    </location>
</feature>
<dbReference type="SUPFAM" id="SSF46894">
    <property type="entry name" value="C-terminal effector domain of the bipartite response regulators"/>
    <property type="match status" value="1"/>
</dbReference>
<accession>A0A1J4Q6P2</accession>
<dbReference type="InterPro" id="IPR036388">
    <property type="entry name" value="WH-like_DNA-bd_sf"/>
</dbReference>
<dbReference type="PROSITE" id="PS51755">
    <property type="entry name" value="OMPR_PHOB"/>
    <property type="match status" value="1"/>
</dbReference>
<dbReference type="GO" id="GO:0006355">
    <property type="term" value="P:regulation of DNA-templated transcription"/>
    <property type="evidence" value="ECO:0007669"/>
    <property type="project" value="InterPro"/>
</dbReference>
<sequence>MRYEILGPLRVVDGHNHSFISAQKVETLFAVLLICAEQIVSPTQLMKELWGDQLPKRATAGLHVYISQLRKFLHRPHRQQNPVVTQQTGYVLRMGTDTLDLHTFSDLAAQGRALAKDHCYEPAADRFERALSLWHGPVLANLGNGPIIDGFTTWLTETRMECQEMLTDVHLHLGRHRELIGPLYSLTCEYPLRETLYRQLMLALYRSERKADALHVYQRARRTLNDELGLEPCRALRDLHQAVLADDQRLSLLAVSTAG</sequence>
<dbReference type="InterPro" id="IPR001867">
    <property type="entry name" value="OmpR/PhoB-type_DNA-bd"/>
</dbReference>
<evidence type="ECO:0000256" key="3">
    <source>
        <dbReference type="ARBA" id="ARBA00023015"/>
    </source>
</evidence>
<dbReference type="GO" id="GO:0000160">
    <property type="term" value="P:phosphorelay signal transduction system"/>
    <property type="evidence" value="ECO:0007669"/>
    <property type="project" value="UniProtKB-KW"/>
</dbReference>
<dbReference type="InterPro" id="IPR051677">
    <property type="entry name" value="AfsR-DnrI-RedD_regulator"/>
</dbReference>
<reference evidence="8" key="1">
    <citation type="submission" date="2016-10" db="EMBL/GenBank/DDBJ databases">
        <title>Genome sequence of Streptomyces malaysiense MUSC 136.</title>
        <authorList>
            <person name="Lee L.-H."/>
            <person name="Ser H.-L."/>
        </authorList>
    </citation>
    <scope>NUCLEOTIDE SEQUENCE [LARGE SCALE GENOMIC DNA]</scope>
    <source>
        <strain evidence="8">MUSC 136</strain>
    </source>
</reference>
<dbReference type="CDD" id="cd15831">
    <property type="entry name" value="BTAD"/>
    <property type="match status" value="1"/>
</dbReference>
<dbReference type="InterPro" id="IPR011990">
    <property type="entry name" value="TPR-like_helical_dom_sf"/>
</dbReference>
<dbReference type="Gene3D" id="1.25.40.10">
    <property type="entry name" value="Tetratricopeptide repeat domain"/>
    <property type="match status" value="1"/>
</dbReference>
<dbReference type="InterPro" id="IPR005158">
    <property type="entry name" value="BTAD"/>
</dbReference>
<dbReference type="RefSeq" id="WP_071387398.1">
    <property type="nucleotide sequence ID" value="NZ_LBDA02000008.1"/>
</dbReference>
<name>A0A1J4Q6P2_9ACTN</name>
<evidence type="ECO:0000256" key="4">
    <source>
        <dbReference type="ARBA" id="ARBA00023125"/>
    </source>
</evidence>
<evidence type="ECO:0000256" key="2">
    <source>
        <dbReference type="ARBA" id="ARBA00023012"/>
    </source>
</evidence>
<evidence type="ECO:0000313" key="9">
    <source>
        <dbReference type="Proteomes" id="UP000034838"/>
    </source>
</evidence>
<feature type="DNA-binding region" description="OmpR/PhoB-type" evidence="6">
    <location>
        <begin position="1"/>
        <end position="94"/>
    </location>
</feature>
<dbReference type="Gene3D" id="1.10.10.10">
    <property type="entry name" value="Winged helix-like DNA-binding domain superfamily/Winged helix DNA-binding domain"/>
    <property type="match status" value="1"/>
</dbReference>
<organism evidence="8 9">
    <name type="scientific">Streptomyces malaysiense</name>
    <dbReference type="NCBI Taxonomy" id="1428626"/>
    <lineage>
        <taxon>Bacteria</taxon>
        <taxon>Bacillati</taxon>
        <taxon>Actinomycetota</taxon>
        <taxon>Actinomycetes</taxon>
        <taxon>Kitasatosporales</taxon>
        <taxon>Streptomycetaceae</taxon>
        <taxon>Streptomyces</taxon>
    </lineage>
</organism>
<keyword evidence="3" id="KW-0805">Transcription regulation</keyword>
<dbReference type="GO" id="GO:0003677">
    <property type="term" value="F:DNA binding"/>
    <property type="evidence" value="ECO:0007669"/>
    <property type="project" value="UniProtKB-UniRule"/>
</dbReference>
<dbReference type="SMART" id="SM01043">
    <property type="entry name" value="BTAD"/>
    <property type="match status" value="1"/>
</dbReference>
<dbReference type="Pfam" id="PF00486">
    <property type="entry name" value="Trans_reg_C"/>
    <property type="match status" value="1"/>
</dbReference>
<keyword evidence="5" id="KW-0804">Transcription</keyword>
<evidence type="ECO:0000256" key="6">
    <source>
        <dbReference type="PROSITE-ProRule" id="PRU01091"/>
    </source>
</evidence>
<dbReference type="AlphaFoldDB" id="A0A1J4Q6P2"/>
<dbReference type="SUPFAM" id="SSF48452">
    <property type="entry name" value="TPR-like"/>
    <property type="match status" value="1"/>
</dbReference>
<dbReference type="SMART" id="SM00862">
    <property type="entry name" value="Trans_reg_C"/>
    <property type="match status" value="1"/>
</dbReference>
<gene>
    <name evidence="8" type="ORF">VT52_005005</name>
</gene>
<comment type="caution">
    <text evidence="8">The sequence shown here is derived from an EMBL/GenBank/DDBJ whole genome shotgun (WGS) entry which is preliminary data.</text>
</comment>
<protein>
    <submittedName>
        <fullName evidence="8">Activator protein</fullName>
    </submittedName>
</protein>
<proteinExistence type="inferred from homology"/>